<dbReference type="HOGENOM" id="CLU_772911_0_0_1"/>
<protein>
    <submittedName>
        <fullName evidence="1">Uncharacterized protein</fullName>
    </submittedName>
</protein>
<proteinExistence type="predicted"/>
<name>A0A0E0C0E1_9ORYZ</name>
<dbReference type="Proteomes" id="UP000008021">
    <property type="component" value="Chromosome 1"/>
</dbReference>
<dbReference type="Gramene" id="OMERI01G10450.1">
    <property type="protein sequence ID" value="OMERI01G10450.1"/>
    <property type="gene ID" value="OMERI01G10450"/>
</dbReference>
<reference evidence="1" key="2">
    <citation type="submission" date="2018-05" db="EMBL/GenBank/DDBJ databases">
        <title>OmerRS3 (Oryza meridionalis Reference Sequence Version 3).</title>
        <authorList>
            <person name="Zhang J."/>
            <person name="Kudrna D."/>
            <person name="Lee S."/>
            <person name="Talag J."/>
            <person name="Welchert J."/>
            <person name="Wing R.A."/>
        </authorList>
    </citation>
    <scope>NUCLEOTIDE SEQUENCE [LARGE SCALE GENOMIC DNA]</scope>
    <source>
        <strain evidence="1">cv. OR44</strain>
    </source>
</reference>
<keyword evidence="2" id="KW-1185">Reference proteome</keyword>
<organism evidence="1">
    <name type="scientific">Oryza meridionalis</name>
    <dbReference type="NCBI Taxonomy" id="40149"/>
    <lineage>
        <taxon>Eukaryota</taxon>
        <taxon>Viridiplantae</taxon>
        <taxon>Streptophyta</taxon>
        <taxon>Embryophyta</taxon>
        <taxon>Tracheophyta</taxon>
        <taxon>Spermatophyta</taxon>
        <taxon>Magnoliopsida</taxon>
        <taxon>Liliopsida</taxon>
        <taxon>Poales</taxon>
        <taxon>Poaceae</taxon>
        <taxon>BOP clade</taxon>
        <taxon>Oryzoideae</taxon>
        <taxon>Oryzeae</taxon>
        <taxon>Oryzinae</taxon>
        <taxon>Oryza</taxon>
    </lineage>
</organism>
<evidence type="ECO:0000313" key="2">
    <source>
        <dbReference type="Proteomes" id="UP000008021"/>
    </source>
</evidence>
<accession>A0A0E0C0E1</accession>
<sequence>MDNLPTSSTPRLHFVAALNHPSSFPCGSSPLPTPSQCHRRLTNRPAAVRLSPPPSPRPVSPPPLNIVRCGRYTSTPLDIATCPPLLVVDLSSSSTLHIRHEMQRMGIAAVSCGQRGEMVAAIAAVSRGQRGRDGSEVGSMSLSRLTVLSSHPLPTPMWLLLPSAKKNEFNALALLGAHPKYFCLQGLIPSICLFYRLTCSDLVPSSGLCTQELLASGSIFREYGKELCIIVLREIKFRRKKIKGVDSRWFRFPLHFSLSSIGDDEQPITMKINYFYKVCLGGYAYRPYGDMSWWICGLRCFYKESFPLHFSLSSIGDDEQPITMKINYFYKVLMYCTFPLHFSLSSIGDDEQPTIMEINYFYKIFEKISVMVQICDDEQPKTMEIKRVKIVVHVASPR</sequence>
<evidence type="ECO:0000313" key="1">
    <source>
        <dbReference type="EnsemblPlants" id="OMERI01G10450.1"/>
    </source>
</evidence>
<reference evidence="1" key="1">
    <citation type="submission" date="2015-04" db="UniProtKB">
        <authorList>
            <consortium name="EnsemblPlants"/>
        </authorList>
    </citation>
    <scope>IDENTIFICATION</scope>
</reference>
<dbReference type="AlphaFoldDB" id="A0A0E0C0E1"/>
<dbReference type="EnsemblPlants" id="OMERI01G10450.1">
    <property type="protein sequence ID" value="OMERI01G10450.1"/>
    <property type="gene ID" value="OMERI01G10450"/>
</dbReference>